<dbReference type="Pfam" id="PF00384">
    <property type="entry name" value="Molybdopterin"/>
    <property type="match status" value="1"/>
</dbReference>
<dbReference type="InterPro" id="IPR006657">
    <property type="entry name" value="MoPterin_dinucl-bd_dom"/>
</dbReference>
<dbReference type="AlphaFoldDB" id="A0A1J5SD80"/>
<keyword evidence="1" id="KW-0479">Metal-binding</keyword>
<evidence type="ECO:0000259" key="4">
    <source>
        <dbReference type="Pfam" id="PF00384"/>
    </source>
</evidence>
<dbReference type="InterPro" id="IPR006656">
    <property type="entry name" value="Mopterin_OxRdtase"/>
</dbReference>
<evidence type="ECO:0000256" key="2">
    <source>
        <dbReference type="ARBA" id="ARBA00023004"/>
    </source>
</evidence>
<comment type="caution">
    <text evidence="7">The sequence shown here is derived from an EMBL/GenBank/DDBJ whole genome shotgun (WGS) entry which is preliminary data.</text>
</comment>
<dbReference type="Gene3D" id="3.40.228.10">
    <property type="entry name" value="Dimethylsulfoxide Reductase, domain 2"/>
    <property type="match status" value="1"/>
</dbReference>
<dbReference type="PANTHER" id="PTHR43105">
    <property type="entry name" value="RESPIRATORY NITRATE REDUCTASE"/>
    <property type="match status" value="1"/>
</dbReference>
<dbReference type="InterPro" id="IPR009010">
    <property type="entry name" value="Asp_de-COase-like_dom_sf"/>
</dbReference>
<proteinExistence type="predicted"/>
<feature type="domain" description="Molybdopterin dinucleotide-binding" evidence="5">
    <location>
        <begin position="699"/>
        <end position="795"/>
    </location>
</feature>
<accession>A0A1J5SD80</accession>
<dbReference type="EMBL" id="MLJW01000103">
    <property type="protein sequence ID" value="OIQ99667.1"/>
    <property type="molecule type" value="Genomic_DNA"/>
</dbReference>
<evidence type="ECO:0000259" key="5">
    <source>
        <dbReference type="Pfam" id="PF01568"/>
    </source>
</evidence>
<dbReference type="Gene3D" id="3.30.200.200">
    <property type="match status" value="1"/>
</dbReference>
<feature type="domain" description="Molybdopterin oxidoreductase" evidence="4">
    <location>
        <begin position="121"/>
        <end position="575"/>
    </location>
</feature>
<name>A0A1J5SD80_9ZZZZ</name>
<dbReference type="EC" id="1.20.9.1" evidence="7"/>
<dbReference type="Pfam" id="PF18465">
    <property type="entry name" value="Rieske_3"/>
    <property type="match status" value="1"/>
</dbReference>
<keyword evidence="3" id="KW-0411">Iron-sulfur</keyword>
<dbReference type="GO" id="GO:0016020">
    <property type="term" value="C:membrane"/>
    <property type="evidence" value="ECO:0007669"/>
    <property type="project" value="TreeGrafter"/>
</dbReference>
<keyword evidence="2" id="KW-0408">Iron</keyword>
<dbReference type="GO" id="GO:0003954">
    <property type="term" value="F:NADH dehydrogenase activity"/>
    <property type="evidence" value="ECO:0007669"/>
    <property type="project" value="TreeGrafter"/>
</dbReference>
<dbReference type="SUPFAM" id="SSF53706">
    <property type="entry name" value="Formate dehydrogenase/DMSO reductase, domains 1-3"/>
    <property type="match status" value="1"/>
</dbReference>
<dbReference type="SUPFAM" id="SSF50692">
    <property type="entry name" value="ADC-like"/>
    <property type="match status" value="1"/>
</dbReference>
<dbReference type="InterPro" id="IPR050123">
    <property type="entry name" value="Prok_molybdopt-oxidoreductase"/>
</dbReference>
<evidence type="ECO:0000256" key="1">
    <source>
        <dbReference type="ARBA" id="ARBA00022723"/>
    </source>
</evidence>
<gene>
    <name evidence="7" type="primary">aioA_2</name>
    <name evidence="7" type="ORF">GALL_182460</name>
</gene>
<dbReference type="NCBIfam" id="TIGR02693">
    <property type="entry name" value="arsenite_ox_L"/>
    <property type="match status" value="1"/>
</dbReference>
<evidence type="ECO:0000259" key="6">
    <source>
        <dbReference type="Pfam" id="PF18465"/>
    </source>
</evidence>
<dbReference type="GO" id="GO:0043546">
    <property type="term" value="F:molybdopterin cofactor binding"/>
    <property type="evidence" value="ECO:0007669"/>
    <property type="project" value="InterPro"/>
</dbReference>
<dbReference type="GO" id="GO:0046872">
    <property type="term" value="F:metal ion binding"/>
    <property type="evidence" value="ECO:0007669"/>
    <property type="project" value="UniProtKB-KW"/>
</dbReference>
<evidence type="ECO:0000313" key="7">
    <source>
        <dbReference type="EMBL" id="OIQ99667.1"/>
    </source>
</evidence>
<dbReference type="InterPro" id="IPR014066">
    <property type="entry name" value="AioA/IdrA_lsu"/>
</dbReference>
<keyword evidence="7" id="KW-0560">Oxidoreductase</keyword>
<dbReference type="GO" id="GO:0022904">
    <property type="term" value="P:respiratory electron transport chain"/>
    <property type="evidence" value="ECO:0007669"/>
    <property type="project" value="TreeGrafter"/>
</dbReference>
<reference evidence="7" key="1">
    <citation type="submission" date="2016-10" db="EMBL/GenBank/DDBJ databases">
        <title>Sequence of Gallionella enrichment culture.</title>
        <authorList>
            <person name="Poehlein A."/>
            <person name="Muehling M."/>
            <person name="Daniel R."/>
        </authorList>
    </citation>
    <scope>NUCLEOTIDE SEQUENCE</scope>
</reference>
<evidence type="ECO:0000256" key="3">
    <source>
        <dbReference type="ARBA" id="ARBA00023014"/>
    </source>
</evidence>
<sequence>MSTNIKDRIALPPKDAQRSNMTCHFCIVGCGYHVYKWDANREGGRAPHQNALGLDFRKQLPPMSLIMTPAMTNTITDHSGKRWSIMVVPDKECVVNSGLSSTRGGKMASYMYNHEGIARDRLKNPRIYHGDQWLDTSWDNALAIYAGLTKKILDNDGPSGLFYDCFDHGGAGGGFENTWGTGKLMFSALQTPMVRIHNRPAYNSECHATREMGIGELNNSYEDAELADCIFAIGCNSYETQSNYFLNHWVPNLTGSSVDKKKKRFPGETAAAAKIIIVDPRRSATVAISEQVAGKGNVLHLDIEPGSDTALFNTLFTYVVEQGWHDQAFIAKYTNGFDDAVKSNRMSLEDGSHATGVSIDKIKQAAEWAYKPKGSGHRPRTFHAYEKGIIWGNDNYVIQSALVSLVLATQNVGRRGTGVCRMGGHQEGYTRPPYPGDKKIYIDQEVIHGKGLMYTLWGTNPFQTTVNAEEHQMVLHRRAGIVNDAIARAKGASVEQLVDVIYDACKNKGGMYIAAMNLYPTTVSEEAHMMLPAAQPGEINLTSMSGERRLRLSEKFMDAPGSAKADCLIAAAIANTLKALYLREGKTEMAKRFEGFDWKTEEDAFNDGFRRAGRPGVAPIDSQGGDTGYLATYDLLRKAGNNGVQLPIKEVRGDKLIGTEILYADGKFSTKDGKAQFKPASWNGLPKMVADQKAKHKYWINSGRANEVWQTAYHDQYNSFVRDRYPMAFLEMNPDDAKSMGVASGDVVEVYNDFGSTYAMAYPLKSAKPGQTFMLFGYIKGVHGHVVTSWTDRNVVPYYKGTWGSIRRVGTVDEWKDTVSLKDRRFA</sequence>
<dbReference type="Pfam" id="PF01568">
    <property type="entry name" value="Molydop_binding"/>
    <property type="match status" value="1"/>
</dbReference>
<organism evidence="7">
    <name type="scientific">mine drainage metagenome</name>
    <dbReference type="NCBI Taxonomy" id="410659"/>
    <lineage>
        <taxon>unclassified sequences</taxon>
        <taxon>metagenomes</taxon>
        <taxon>ecological metagenomes</taxon>
    </lineage>
</organism>
<dbReference type="GO" id="GO:0051536">
    <property type="term" value="F:iron-sulfur cluster binding"/>
    <property type="evidence" value="ECO:0007669"/>
    <property type="project" value="UniProtKB-KW"/>
</dbReference>
<dbReference type="Gene3D" id="2.40.40.20">
    <property type="match status" value="1"/>
</dbReference>
<protein>
    <submittedName>
        <fullName evidence="7">Arsenite oxidase subunit AioA</fullName>
        <ecNumber evidence="7">1.20.9.1</ecNumber>
    </submittedName>
</protein>
<feature type="domain" description="Arsenite oxidase subunit AioA/Iodate reductase subunit IdrA 3Fe-4S cluster" evidence="6">
    <location>
        <begin position="23"/>
        <end position="115"/>
    </location>
</feature>
<dbReference type="PANTHER" id="PTHR43105:SF10">
    <property type="entry name" value="NADH-QUINONE OXIDOREDUCTASE SUBUNIT G"/>
    <property type="match status" value="1"/>
</dbReference>
<dbReference type="InterPro" id="IPR041632">
    <property type="entry name" value="AioA/IdrA_3Fe-4S"/>
</dbReference>
<dbReference type="Gene3D" id="3.40.50.740">
    <property type="match status" value="1"/>
</dbReference>
<dbReference type="GO" id="GO:0050611">
    <property type="term" value="F:arsenate reductase (azurin) activity"/>
    <property type="evidence" value="ECO:0007669"/>
    <property type="project" value="UniProtKB-EC"/>
</dbReference>